<dbReference type="Proteomes" id="UP000184184">
    <property type="component" value="Unassembled WGS sequence"/>
</dbReference>
<dbReference type="AlphaFoldDB" id="A0A1M7J6H0"/>
<evidence type="ECO:0000313" key="2">
    <source>
        <dbReference type="EMBL" id="SHM48596.1"/>
    </source>
</evidence>
<name>A0A1M7J6H0_9BACI</name>
<evidence type="ECO:0000259" key="1">
    <source>
        <dbReference type="PROSITE" id="PS51186"/>
    </source>
</evidence>
<dbReference type="InterPro" id="IPR000182">
    <property type="entry name" value="GNAT_dom"/>
</dbReference>
<accession>A0A1M7J6H0</accession>
<dbReference type="PROSITE" id="PS51186">
    <property type="entry name" value="GNAT"/>
    <property type="match status" value="1"/>
</dbReference>
<dbReference type="Pfam" id="PF00583">
    <property type="entry name" value="Acetyltransf_1"/>
    <property type="match status" value="1"/>
</dbReference>
<dbReference type="RefSeq" id="WP_073198920.1">
    <property type="nucleotide sequence ID" value="NZ_FRCZ01000001.1"/>
</dbReference>
<keyword evidence="2" id="KW-0012">Acyltransferase</keyword>
<evidence type="ECO:0000313" key="3">
    <source>
        <dbReference type="Proteomes" id="UP000184184"/>
    </source>
</evidence>
<dbReference type="OrthoDB" id="5292888at2"/>
<dbReference type="SUPFAM" id="SSF55729">
    <property type="entry name" value="Acyl-CoA N-acyltransferases (Nat)"/>
    <property type="match status" value="1"/>
</dbReference>
<gene>
    <name evidence="2" type="ORF">SAMN05216179_0265</name>
</gene>
<dbReference type="Gene3D" id="3.40.630.30">
    <property type="match status" value="1"/>
</dbReference>
<dbReference type="InterPro" id="IPR016181">
    <property type="entry name" value="Acyl_CoA_acyltransferase"/>
</dbReference>
<sequence length="178" mass="20451">MYTIRKARLEDAQDIAEVHVNSWKATYQNLINERDISNTTVEHRQILWETILKLPRKQQPATVIEEKGKIVGFISGGKERTGRFGYDGEIFAIYLLPTHQGKGLGKRLLKTFAGEMKELGYLSLLVWVLTKNPSNQFYLKYGASKIDEEQTTIGYDTYQETAYGFNDIDILLQKLDQV</sequence>
<keyword evidence="3" id="KW-1185">Reference proteome</keyword>
<proteinExistence type="predicted"/>
<protein>
    <submittedName>
        <fullName evidence="2">L-amino acid N-acyltransferase YncA</fullName>
    </submittedName>
</protein>
<dbReference type="STRING" id="1027249.SAMN05216179_0265"/>
<keyword evidence="2" id="KW-0808">Transferase</keyword>
<reference evidence="2 3" key="1">
    <citation type="submission" date="2016-11" db="EMBL/GenBank/DDBJ databases">
        <authorList>
            <person name="Jaros S."/>
            <person name="Januszkiewicz K."/>
            <person name="Wedrychowicz H."/>
        </authorList>
    </citation>
    <scope>NUCLEOTIDE SEQUENCE [LARGE SCALE GENOMIC DNA]</scope>
    <source>
        <strain evidence="2 3">CGMCC 1.10681</strain>
    </source>
</reference>
<dbReference type="EMBL" id="FRCZ01000001">
    <property type="protein sequence ID" value="SHM48596.1"/>
    <property type="molecule type" value="Genomic_DNA"/>
</dbReference>
<dbReference type="CDD" id="cd04301">
    <property type="entry name" value="NAT_SF"/>
    <property type="match status" value="1"/>
</dbReference>
<feature type="domain" description="N-acetyltransferase" evidence="1">
    <location>
        <begin position="2"/>
        <end position="177"/>
    </location>
</feature>
<organism evidence="2 3">
    <name type="scientific">Gracilibacillus kekensis</name>
    <dbReference type="NCBI Taxonomy" id="1027249"/>
    <lineage>
        <taxon>Bacteria</taxon>
        <taxon>Bacillati</taxon>
        <taxon>Bacillota</taxon>
        <taxon>Bacilli</taxon>
        <taxon>Bacillales</taxon>
        <taxon>Bacillaceae</taxon>
        <taxon>Gracilibacillus</taxon>
    </lineage>
</organism>
<dbReference type="GO" id="GO:0016747">
    <property type="term" value="F:acyltransferase activity, transferring groups other than amino-acyl groups"/>
    <property type="evidence" value="ECO:0007669"/>
    <property type="project" value="InterPro"/>
</dbReference>